<name>A0A6N8DLJ0_RHOAC</name>
<reference evidence="1 2" key="1">
    <citation type="submission" date="2019-11" db="EMBL/GenBank/DDBJ databases">
        <title>Whole-genome sequence of a Rhodoblastus acidophilus DSM 142.</title>
        <authorList>
            <person name="Kyndt J.A."/>
            <person name="Meyer T.E."/>
        </authorList>
    </citation>
    <scope>NUCLEOTIDE SEQUENCE [LARGE SCALE GENOMIC DNA]</scope>
    <source>
        <strain evidence="1 2">DSM 142</strain>
    </source>
</reference>
<evidence type="ECO:0000313" key="2">
    <source>
        <dbReference type="Proteomes" id="UP000439113"/>
    </source>
</evidence>
<accession>A0A6N8DLJ0</accession>
<dbReference type="Proteomes" id="UP000439113">
    <property type="component" value="Unassembled WGS sequence"/>
</dbReference>
<proteinExistence type="predicted"/>
<protein>
    <submittedName>
        <fullName evidence="1">Uncharacterized protein</fullName>
    </submittedName>
</protein>
<evidence type="ECO:0000313" key="1">
    <source>
        <dbReference type="EMBL" id="MTV31390.1"/>
    </source>
</evidence>
<dbReference type="RefSeq" id="WP_155446076.1">
    <property type="nucleotide sequence ID" value="NZ_JAOQNR010000010.1"/>
</dbReference>
<gene>
    <name evidence="1" type="ORF">GJ654_10330</name>
</gene>
<sequence>MVACDYDRLTAKVGDAQVADARCSRKVLCLGGPDNGQRIPIRDAANRRYRWRYVFGREWMIHDSIDRSWIGEAIAISEWLDKNERHWRAGVARSDLGDLLDLNRLQHQGASA</sequence>
<dbReference type="EMBL" id="WNKS01000007">
    <property type="protein sequence ID" value="MTV31390.1"/>
    <property type="molecule type" value="Genomic_DNA"/>
</dbReference>
<dbReference type="AlphaFoldDB" id="A0A6N8DLJ0"/>
<comment type="caution">
    <text evidence="1">The sequence shown here is derived from an EMBL/GenBank/DDBJ whole genome shotgun (WGS) entry which is preliminary data.</text>
</comment>
<organism evidence="1 2">
    <name type="scientific">Rhodoblastus acidophilus</name>
    <name type="common">Rhodopseudomonas acidophila</name>
    <dbReference type="NCBI Taxonomy" id="1074"/>
    <lineage>
        <taxon>Bacteria</taxon>
        <taxon>Pseudomonadati</taxon>
        <taxon>Pseudomonadota</taxon>
        <taxon>Alphaproteobacteria</taxon>
        <taxon>Hyphomicrobiales</taxon>
        <taxon>Rhodoblastaceae</taxon>
        <taxon>Rhodoblastus</taxon>
    </lineage>
</organism>